<sequence length="172" mass="19992">MNRTMCNIKYDIMSLSDKIDNLINKSEKTGLGFGEMLTDEDTFQKEIFNILPIENEEDLLLFESKLSNQEFRKKITLELKRNAKSSLPSTVRSIMRFLFKDKLLNIFSYKGQKGKKVFYTLTICSVIFDSIKLMKKFNKFDTIEVEGPLKIFISGAKFRDVPKTKTVQSMND</sequence>
<dbReference type="EMBL" id="CARXXK010001184">
    <property type="protein sequence ID" value="CAI6374272.1"/>
    <property type="molecule type" value="Genomic_DNA"/>
</dbReference>
<dbReference type="Pfam" id="PF16064">
    <property type="entry name" value="DUF4806"/>
    <property type="match status" value="1"/>
</dbReference>
<dbReference type="AlphaFoldDB" id="A0AAV0Y2Q1"/>
<evidence type="ECO:0000313" key="2">
    <source>
        <dbReference type="EMBL" id="CAI6374272.1"/>
    </source>
</evidence>
<keyword evidence="3" id="KW-1185">Reference proteome</keyword>
<feature type="domain" description="DUF4806" evidence="1">
    <location>
        <begin position="51"/>
        <end position="125"/>
    </location>
</feature>
<evidence type="ECO:0000313" key="3">
    <source>
        <dbReference type="Proteomes" id="UP001160148"/>
    </source>
</evidence>
<name>A0AAV0Y2Q1_9HEMI</name>
<proteinExistence type="predicted"/>
<gene>
    <name evidence="2" type="ORF">MEUPH1_LOCUS27911</name>
</gene>
<dbReference type="PANTHER" id="PTHR34153:SF2">
    <property type="entry name" value="SI:CH211-262H13.3-RELATED"/>
    <property type="match status" value="1"/>
</dbReference>
<dbReference type="PANTHER" id="PTHR34153">
    <property type="entry name" value="SI:CH211-262H13.3-RELATED-RELATED"/>
    <property type="match status" value="1"/>
</dbReference>
<comment type="caution">
    <text evidence="2">The sequence shown here is derived from an EMBL/GenBank/DDBJ whole genome shotgun (WGS) entry which is preliminary data.</text>
</comment>
<dbReference type="InterPro" id="IPR032071">
    <property type="entry name" value="DUF4806"/>
</dbReference>
<organism evidence="2 3">
    <name type="scientific">Macrosiphum euphorbiae</name>
    <name type="common">potato aphid</name>
    <dbReference type="NCBI Taxonomy" id="13131"/>
    <lineage>
        <taxon>Eukaryota</taxon>
        <taxon>Metazoa</taxon>
        <taxon>Ecdysozoa</taxon>
        <taxon>Arthropoda</taxon>
        <taxon>Hexapoda</taxon>
        <taxon>Insecta</taxon>
        <taxon>Pterygota</taxon>
        <taxon>Neoptera</taxon>
        <taxon>Paraneoptera</taxon>
        <taxon>Hemiptera</taxon>
        <taxon>Sternorrhyncha</taxon>
        <taxon>Aphidomorpha</taxon>
        <taxon>Aphidoidea</taxon>
        <taxon>Aphididae</taxon>
        <taxon>Macrosiphini</taxon>
        <taxon>Macrosiphum</taxon>
    </lineage>
</organism>
<accession>A0AAV0Y2Q1</accession>
<reference evidence="2 3" key="1">
    <citation type="submission" date="2023-01" db="EMBL/GenBank/DDBJ databases">
        <authorList>
            <person name="Whitehead M."/>
        </authorList>
    </citation>
    <scope>NUCLEOTIDE SEQUENCE [LARGE SCALE GENOMIC DNA]</scope>
</reference>
<evidence type="ECO:0000259" key="1">
    <source>
        <dbReference type="Pfam" id="PF16064"/>
    </source>
</evidence>
<dbReference type="Proteomes" id="UP001160148">
    <property type="component" value="Unassembled WGS sequence"/>
</dbReference>
<protein>
    <recommendedName>
        <fullName evidence="1">DUF4806 domain-containing protein</fullName>
    </recommendedName>
</protein>